<keyword evidence="15 19" id="KW-0560">Oxidoreductase</keyword>
<dbReference type="NCBIfam" id="TIGR00782">
    <property type="entry name" value="ccoP"/>
    <property type="match status" value="1"/>
</dbReference>
<dbReference type="InterPro" id="IPR008168">
    <property type="entry name" value="Cyt_C_IC"/>
</dbReference>
<keyword evidence="11" id="KW-0677">Repeat</keyword>
<organism evidence="25 26">
    <name type="scientific">Pseudoruegeria aquimaris</name>
    <dbReference type="NCBI Taxonomy" id="393663"/>
    <lineage>
        <taxon>Bacteria</taxon>
        <taxon>Pseudomonadati</taxon>
        <taxon>Pseudomonadota</taxon>
        <taxon>Alphaproteobacteria</taxon>
        <taxon>Rhodobacterales</taxon>
        <taxon>Roseobacteraceae</taxon>
        <taxon>Pseudoruegeria</taxon>
    </lineage>
</organism>
<evidence type="ECO:0000256" key="8">
    <source>
        <dbReference type="ARBA" id="ARBA00022660"/>
    </source>
</evidence>
<dbReference type="InterPro" id="IPR004678">
    <property type="entry name" value="Cyt_c_oxidase_cbb3_su3"/>
</dbReference>
<dbReference type="PRINTS" id="PR00605">
    <property type="entry name" value="CYTCHROMECIC"/>
</dbReference>
<dbReference type="Gene3D" id="6.10.280.130">
    <property type="match status" value="1"/>
</dbReference>
<dbReference type="InterPro" id="IPR036909">
    <property type="entry name" value="Cyt_c-like_dom_sf"/>
</dbReference>
<comment type="subcellular location">
    <subcellularLocation>
        <location evidence="1 19">Cell inner membrane</location>
    </subcellularLocation>
</comment>
<evidence type="ECO:0000313" key="25">
    <source>
        <dbReference type="EMBL" id="SLN50089.1"/>
    </source>
</evidence>
<comment type="cofactor">
    <cofactor evidence="19 21">
        <name>heme c</name>
        <dbReference type="ChEBI" id="CHEBI:61717"/>
    </cofactor>
    <text evidence="19 21">Binds 2 heme C groups per subunit.</text>
</comment>
<evidence type="ECO:0000256" key="19">
    <source>
        <dbReference type="PIRNR" id="PIRNR000006"/>
    </source>
</evidence>
<accession>A0A1Y5T1K0</accession>
<keyword evidence="18 19" id="KW-0472">Membrane</keyword>
<comment type="pathway">
    <text evidence="2 19">Energy metabolism; oxidative phosphorylation.</text>
</comment>
<dbReference type="GO" id="GO:0009055">
    <property type="term" value="F:electron transfer activity"/>
    <property type="evidence" value="ECO:0007669"/>
    <property type="project" value="InterPro"/>
</dbReference>
<protein>
    <recommendedName>
        <fullName evidence="19">Cbb3-type cytochrome c oxidase subunit</fullName>
    </recommendedName>
</protein>
<dbReference type="GO" id="GO:1902600">
    <property type="term" value="P:proton transmembrane transport"/>
    <property type="evidence" value="ECO:0007669"/>
    <property type="project" value="UniProtKB-KW"/>
</dbReference>
<dbReference type="PANTHER" id="PTHR33751">
    <property type="entry name" value="CBB3-TYPE CYTOCHROME C OXIDASE SUBUNIT FIXP"/>
    <property type="match status" value="1"/>
</dbReference>
<evidence type="ECO:0000256" key="11">
    <source>
        <dbReference type="ARBA" id="ARBA00022737"/>
    </source>
</evidence>
<dbReference type="OrthoDB" id="9811281at2"/>
<dbReference type="GO" id="GO:0020037">
    <property type="term" value="F:heme binding"/>
    <property type="evidence" value="ECO:0007669"/>
    <property type="project" value="InterPro"/>
</dbReference>
<dbReference type="GO" id="GO:0005506">
    <property type="term" value="F:iron ion binding"/>
    <property type="evidence" value="ECO:0007669"/>
    <property type="project" value="InterPro"/>
</dbReference>
<reference evidence="25 26" key="1">
    <citation type="submission" date="2017-03" db="EMBL/GenBank/DDBJ databases">
        <authorList>
            <person name="Afonso C.L."/>
            <person name="Miller P.J."/>
            <person name="Scott M.A."/>
            <person name="Spackman E."/>
            <person name="Goraichik I."/>
            <person name="Dimitrov K.M."/>
            <person name="Suarez D.L."/>
            <person name="Swayne D.E."/>
        </authorList>
    </citation>
    <scope>NUCLEOTIDE SEQUENCE [LARGE SCALE GENOMIC DNA]</scope>
    <source>
        <strain evidence="25 26">CECT 7680</strain>
    </source>
</reference>
<evidence type="ECO:0000256" key="2">
    <source>
        <dbReference type="ARBA" id="ARBA00004673"/>
    </source>
</evidence>
<keyword evidence="26" id="KW-1185">Reference proteome</keyword>
<dbReference type="RefSeq" id="WP_085869134.1">
    <property type="nucleotide sequence ID" value="NZ_FWFQ01000018.1"/>
</dbReference>
<evidence type="ECO:0000256" key="23">
    <source>
        <dbReference type="SAM" id="Phobius"/>
    </source>
</evidence>
<sequence length="289" mass="31846">MSKAPKKTQAPKDVPTTGHSWDGIQEYDNPMPRWWLWTFYATIVWGIIYTILYPAWPLVTRATPGLLGASTRGEVAQEIARWEDANAAIRQQLVDTELTAIADNEDLNRFAVSNGAAVFRTWCAQCHGSGAAGAKGYPNLLDDAWLWGGDIESIHYTISHGIRNEQDDDARYSEMPKFGEILEEEEIEQVVEHVLAISGQEHDAELAAAGATVFEDNCSACHGSEGMGDREQGAPNLTDAVWLYGGDRDTLIETVTYSRYGVMPPWTGRLSEADIRAVSVYVHQLGGGE</sequence>
<keyword evidence="5 19" id="KW-1003">Cell membrane</keyword>
<evidence type="ECO:0000256" key="4">
    <source>
        <dbReference type="ARBA" id="ARBA00022448"/>
    </source>
</evidence>
<evidence type="ECO:0000256" key="17">
    <source>
        <dbReference type="ARBA" id="ARBA00023065"/>
    </source>
</evidence>
<evidence type="ECO:0000256" key="22">
    <source>
        <dbReference type="SAM" id="MobiDB-lite"/>
    </source>
</evidence>
<dbReference type="InterPro" id="IPR009056">
    <property type="entry name" value="Cyt_c-like_dom"/>
</dbReference>
<feature type="transmembrane region" description="Helical" evidence="23">
    <location>
        <begin position="34"/>
        <end position="56"/>
    </location>
</feature>
<dbReference type="Pfam" id="PF14715">
    <property type="entry name" value="FixP_N"/>
    <property type="match status" value="1"/>
</dbReference>
<evidence type="ECO:0000256" key="21">
    <source>
        <dbReference type="PIRSR" id="PIRSR000006-2"/>
    </source>
</evidence>
<feature type="binding site" description="axial binding residue" evidence="20">
    <location>
        <position position="175"/>
    </location>
    <ligand>
        <name>heme c</name>
        <dbReference type="ChEBI" id="CHEBI:61717"/>
        <label>2</label>
    </ligand>
    <ligandPart>
        <name>Fe</name>
        <dbReference type="ChEBI" id="CHEBI:18248"/>
    </ligandPart>
</feature>
<keyword evidence="16 19" id="KW-0408">Iron</keyword>
<evidence type="ECO:0000256" key="12">
    <source>
        <dbReference type="ARBA" id="ARBA00022781"/>
    </source>
</evidence>
<keyword evidence="17 19" id="KW-0406">Ion transport</keyword>
<dbReference type="Gene3D" id="1.10.760.10">
    <property type="entry name" value="Cytochrome c-like domain"/>
    <property type="match status" value="2"/>
</dbReference>
<name>A0A1Y5T1K0_9RHOB</name>
<dbReference type="SUPFAM" id="SSF46626">
    <property type="entry name" value="Cytochrome c"/>
    <property type="match status" value="2"/>
</dbReference>
<evidence type="ECO:0000256" key="1">
    <source>
        <dbReference type="ARBA" id="ARBA00004533"/>
    </source>
</evidence>
<feature type="binding site" description="axial binding residue" evidence="20">
    <location>
        <position position="222"/>
    </location>
    <ligand>
        <name>heme c</name>
        <dbReference type="ChEBI" id="CHEBI:61717"/>
        <label>2</label>
    </ligand>
    <ligandPart>
        <name>Fe</name>
        <dbReference type="ChEBI" id="CHEBI:18248"/>
    </ligandPart>
</feature>
<keyword evidence="13 19" id="KW-0249">Electron transport</keyword>
<dbReference type="InterPro" id="IPR050597">
    <property type="entry name" value="Cytochrome_c_Oxidase_Subunit"/>
</dbReference>
<keyword evidence="7 19" id="KW-0349">Heme</keyword>
<comment type="function">
    <text evidence="19">C-type cytochrome. Part of the cbb3-type cytochrome c oxidase complex.</text>
</comment>
<feature type="binding site" description="axial binding residue" evidence="20">
    <location>
        <position position="127"/>
    </location>
    <ligand>
        <name>heme c</name>
        <dbReference type="ChEBI" id="CHEBI:61717"/>
        <label>1</label>
    </ligand>
    <ligandPart>
        <name>Fe</name>
        <dbReference type="ChEBI" id="CHEBI:18248"/>
    </ligandPart>
</feature>
<evidence type="ECO:0000256" key="9">
    <source>
        <dbReference type="ARBA" id="ARBA00022692"/>
    </source>
</evidence>
<feature type="binding site" description="axial binding residue" evidence="20">
    <location>
        <position position="263"/>
    </location>
    <ligand>
        <name>heme c</name>
        <dbReference type="ChEBI" id="CHEBI:61717"/>
        <label>1</label>
    </ligand>
    <ligandPart>
        <name>Fe</name>
        <dbReference type="ChEBI" id="CHEBI:18248"/>
    </ligandPart>
</feature>
<keyword evidence="8 19" id="KW-0679">Respiratory chain</keyword>
<evidence type="ECO:0000256" key="5">
    <source>
        <dbReference type="ARBA" id="ARBA00022475"/>
    </source>
</evidence>
<feature type="region of interest" description="Disordered" evidence="22">
    <location>
        <begin position="1"/>
        <end position="22"/>
    </location>
</feature>
<evidence type="ECO:0000256" key="16">
    <source>
        <dbReference type="ARBA" id="ARBA00023004"/>
    </source>
</evidence>
<feature type="binding site" description="covalent" evidence="21">
    <location>
        <position position="126"/>
    </location>
    <ligand>
        <name>heme c</name>
        <dbReference type="ChEBI" id="CHEBI:61717"/>
        <label>1</label>
    </ligand>
</feature>
<evidence type="ECO:0000259" key="24">
    <source>
        <dbReference type="PROSITE" id="PS51007"/>
    </source>
</evidence>
<dbReference type="Pfam" id="PF13442">
    <property type="entry name" value="Cytochrome_CBB3"/>
    <property type="match status" value="2"/>
</dbReference>
<evidence type="ECO:0000313" key="26">
    <source>
        <dbReference type="Proteomes" id="UP000193409"/>
    </source>
</evidence>
<dbReference type="PIRSF" id="PIRSF000006">
    <property type="entry name" value="Cbb3-Cox_fixP"/>
    <property type="match status" value="1"/>
</dbReference>
<dbReference type="PROSITE" id="PS51007">
    <property type="entry name" value="CYTC"/>
    <property type="match status" value="2"/>
</dbReference>
<proteinExistence type="inferred from homology"/>
<keyword evidence="14 23" id="KW-1133">Transmembrane helix</keyword>
<keyword evidence="4 19" id="KW-0813">Transport</keyword>
<evidence type="ECO:0000256" key="10">
    <source>
        <dbReference type="ARBA" id="ARBA00022723"/>
    </source>
</evidence>
<evidence type="ECO:0000256" key="15">
    <source>
        <dbReference type="ARBA" id="ARBA00023002"/>
    </source>
</evidence>
<feature type="domain" description="Cytochrome c" evidence="24">
    <location>
        <begin position="110"/>
        <end position="198"/>
    </location>
</feature>
<keyword evidence="10 19" id="KW-0479">Metal-binding</keyword>
<comment type="similarity">
    <text evidence="3 19">Belongs to the CcoP / FixP family.</text>
</comment>
<evidence type="ECO:0000256" key="14">
    <source>
        <dbReference type="ARBA" id="ARBA00022989"/>
    </source>
</evidence>
<dbReference type="UniPathway" id="UPA00705"/>
<feature type="domain" description="Cytochrome c" evidence="24">
    <location>
        <begin position="205"/>
        <end position="286"/>
    </location>
</feature>
<dbReference type="GO" id="GO:0006119">
    <property type="term" value="P:oxidative phosphorylation"/>
    <property type="evidence" value="ECO:0007669"/>
    <property type="project" value="UniProtKB-UniPathway"/>
</dbReference>
<evidence type="ECO:0000256" key="13">
    <source>
        <dbReference type="ARBA" id="ARBA00022982"/>
    </source>
</evidence>
<gene>
    <name evidence="25" type="primary">ccoP</name>
    <name evidence="25" type="ORF">PSA7680_02591</name>
</gene>
<dbReference type="GO" id="GO:0016491">
    <property type="term" value="F:oxidoreductase activity"/>
    <property type="evidence" value="ECO:0007669"/>
    <property type="project" value="UniProtKB-KW"/>
</dbReference>
<dbReference type="Proteomes" id="UP000193409">
    <property type="component" value="Unassembled WGS sequence"/>
</dbReference>
<comment type="subunit">
    <text evidence="19">Component of the cbb3-type cytochrome c oxidase.</text>
</comment>
<dbReference type="PANTHER" id="PTHR33751:SF1">
    <property type="entry name" value="CBB3-TYPE CYTOCHROME C OXIDASE SUBUNIT FIXP"/>
    <property type="match status" value="1"/>
</dbReference>
<dbReference type="InterPro" id="IPR038414">
    <property type="entry name" value="CcoP_N_sf"/>
</dbReference>
<evidence type="ECO:0000256" key="18">
    <source>
        <dbReference type="ARBA" id="ARBA00023136"/>
    </source>
</evidence>
<feature type="binding site" description="covalent" evidence="21">
    <location>
        <position position="218"/>
    </location>
    <ligand>
        <name>heme c</name>
        <dbReference type="ChEBI" id="CHEBI:61717"/>
        <label>2</label>
    </ligand>
</feature>
<keyword evidence="6 19" id="KW-0997">Cell inner membrane</keyword>
<evidence type="ECO:0000256" key="20">
    <source>
        <dbReference type="PIRSR" id="PIRSR000006-1"/>
    </source>
</evidence>
<feature type="binding site" description="covalent" evidence="21">
    <location>
        <position position="221"/>
    </location>
    <ligand>
        <name>heme c</name>
        <dbReference type="ChEBI" id="CHEBI:61717"/>
        <label>2</label>
    </ligand>
</feature>
<evidence type="ECO:0000256" key="3">
    <source>
        <dbReference type="ARBA" id="ARBA00006113"/>
    </source>
</evidence>
<keyword evidence="9 23" id="KW-0812">Transmembrane</keyword>
<dbReference type="AlphaFoldDB" id="A0A1Y5T1K0"/>
<feature type="binding site" description="covalent" evidence="21">
    <location>
        <position position="123"/>
    </location>
    <ligand>
        <name>heme c</name>
        <dbReference type="ChEBI" id="CHEBI:61717"/>
        <label>1</label>
    </ligand>
</feature>
<evidence type="ECO:0000256" key="7">
    <source>
        <dbReference type="ARBA" id="ARBA00022617"/>
    </source>
</evidence>
<evidence type="ECO:0000256" key="6">
    <source>
        <dbReference type="ARBA" id="ARBA00022519"/>
    </source>
</evidence>
<keyword evidence="12 19" id="KW-0375">Hydrogen ion transport</keyword>
<dbReference type="EMBL" id="FWFQ01000018">
    <property type="protein sequence ID" value="SLN50089.1"/>
    <property type="molecule type" value="Genomic_DNA"/>
</dbReference>
<dbReference type="GO" id="GO:0005886">
    <property type="term" value="C:plasma membrane"/>
    <property type="evidence" value="ECO:0007669"/>
    <property type="project" value="UniProtKB-SubCell"/>
</dbReference>
<dbReference type="InterPro" id="IPR032858">
    <property type="entry name" value="CcoP_N"/>
</dbReference>